<keyword evidence="1" id="KW-0812">Transmembrane</keyword>
<feature type="non-terminal residue" evidence="2">
    <location>
        <position position="128"/>
    </location>
</feature>
<dbReference type="EMBL" id="AUZZ01007838">
    <property type="protein sequence ID" value="EQD40863.1"/>
    <property type="molecule type" value="Genomic_DNA"/>
</dbReference>
<reference evidence="2" key="1">
    <citation type="submission" date="2013-08" db="EMBL/GenBank/DDBJ databases">
        <authorList>
            <person name="Mendez C."/>
            <person name="Richter M."/>
            <person name="Ferrer M."/>
            <person name="Sanchez J."/>
        </authorList>
    </citation>
    <scope>NUCLEOTIDE SEQUENCE</scope>
</reference>
<sequence>MTASTLVSLLLPVLSITGYNSISTEMFPIIAIALFIDSAIVGLWYFAGAILNNSKVKSSAMGEFYQVFGTALLVVVLTGILVIFANTFYSVTSSTSLMASSAIFGMCKGINTTSQLMLLNSSMSPTGS</sequence>
<reference evidence="2" key="2">
    <citation type="journal article" date="2014" name="ISME J.">
        <title>Microbial stratification in low pH oxic and suboxic macroscopic growths along an acid mine drainage.</title>
        <authorList>
            <person name="Mendez-Garcia C."/>
            <person name="Mesa V."/>
            <person name="Sprenger R.R."/>
            <person name="Richter M."/>
            <person name="Diez M.S."/>
            <person name="Solano J."/>
            <person name="Bargiela R."/>
            <person name="Golyshina O.V."/>
            <person name="Manteca A."/>
            <person name="Ramos J.L."/>
            <person name="Gallego J.R."/>
            <person name="Llorente I."/>
            <person name="Martins Dos Santos V.A."/>
            <person name="Jensen O.N."/>
            <person name="Pelaez A.I."/>
            <person name="Sanchez J."/>
            <person name="Ferrer M."/>
        </authorList>
    </citation>
    <scope>NUCLEOTIDE SEQUENCE</scope>
</reference>
<accession>T0Z781</accession>
<keyword evidence="1" id="KW-1133">Transmembrane helix</keyword>
<proteinExistence type="predicted"/>
<name>T0Z781_9ZZZZ</name>
<gene>
    <name evidence="2" type="ORF">B2A_10890</name>
</gene>
<feature type="transmembrane region" description="Helical" evidence="1">
    <location>
        <begin position="67"/>
        <end position="89"/>
    </location>
</feature>
<keyword evidence="1" id="KW-0472">Membrane</keyword>
<evidence type="ECO:0000313" key="2">
    <source>
        <dbReference type="EMBL" id="EQD40863.1"/>
    </source>
</evidence>
<organism evidence="2">
    <name type="scientific">mine drainage metagenome</name>
    <dbReference type="NCBI Taxonomy" id="410659"/>
    <lineage>
        <taxon>unclassified sequences</taxon>
        <taxon>metagenomes</taxon>
        <taxon>ecological metagenomes</taxon>
    </lineage>
</organism>
<dbReference type="AlphaFoldDB" id="T0Z781"/>
<feature type="transmembrane region" description="Helical" evidence="1">
    <location>
        <begin position="25"/>
        <end position="46"/>
    </location>
</feature>
<comment type="caution">
    <text evidence="2">The sequence shown here is derived from an EMBL/GenBank/DDBJ whole genome shotgun (WGS) entry which is preliminary data.</text>
</comment>
<evidence type="ECO:0000256" key="1">
    <source>
        <dbReference type="SAM" id="Phobius"/>
    </source>
</evidence>
<protein>
    <submittedName>
        <fullName evidence="2">Uncharacterized protein</fullName>
    </submittedName>
</protein>